<accession>A0A2J7ZXZ3</accession>
<evidence type="ECO:0000313" key="2">
    <source>
        <dbReference type="Proteomes" id="UP000236333"/>
    </source>
</evidence>
<comment type="caution">
    <text evidence="1">The sequence shown here is derived from an EMBL/GenBank/DDBJ whole genome shotgun (WGS) entry which is preliminary data.</text>
</comment>
<sequence length="182" mass="19571">MHQRPPVLLAPLSHLLAAKLQPLDQAASSILAAVEERKGGGGTPLVKATAKDFVVGRATCASSSVVTLFPDRMEYKFSHSTQGRIDMVMFTKQGRMTVVVLMCMLPPDVLLQDMVAPELDSKSLVLKFHVGKPLRHFVDAYDSCDPAHVLALTFHEKADASQFADALASGCKLPLQVVGGGF</sequence>
<dbReference type="Proteomes" id="UP000236333">
    <property type="component" value="Unassembled WGS sequence"/>
</dbReference>
<gene>
    <name evidence="1" type="ORF">TSOC_008637</name>
</gene>
<name>A0A2J7ZXZ3_9CHLO</name>
<organism evidence="1 2">
    <name type="scientific">Tetrabaena socialis</name>
    <dbReference type="NCBI Taxonomy" id="47790"/>
    <lineage>
        <taxon>Eukaryota</taxon>
        <taxon>Viridiplantae</taxon>
        <taxon>Chlorophyta</taxon>
        <taxon>core chlorophytes</taxon>
        <taxon>Chlorophyceae</taxon>
        <taxon>CS clade</taxon>
        <taxon>Chlamydomonadales</taxon>
        <taxon>Tetrabaenaceae</taxon>
        <taxon>Tetrabaena</taxon>
    </lineage>
</organism>
<dbReference type="AlphaFoldDB" id="A0A2J7ZXZ3"/>
<evidence type="ECO:0000313" key="1">
    <source>
        <dbReference type="EMBL" id="PNH05140.1"/>
    </source>
</evidence>
<dbReference type="OrthoDB" id="524773at2759"/>
<dbReference type="EMBL" id="PGGS01000331">
    <property type="protein sequence ID" value="PNH05140.1"/>
    <property type="molecule type" value="Genomic_DNA"/>
</dbReference>
<keyword evidence="2" id="KW-1185">Reference proteome</keyword>
<reference evidence="1 2" key="1">
    <citation type="journal article" date="2017" name="Mol. Biol. Evol.">
        <title>The 4-celled Tetrabaena socialis nuclear genome reveals the essential components for genetic control of cell number at the origin of multicellularity in the volvocine lineage.</title>
        <authorList>
            <person name="Featherston J."/>
            <person name="Arakaki Y."/>
            <person name="Hanschen E.R."/>
            <person name="Ferris P.J."/>
            <person name="Michod R.E."/>
            <person name="Olson B.J.S.C."/>
            <person name="Nozaki H."/>
            <person name="Durand P.M."/>
        </authorList>
    </citation>
    <scope>NUCLEOTIDE SEQUENCE [LARGE SCALE GENOMIC DNA]</scope>
    <source>
        <strain evidence="1 2">NIES-571</strain>
    </source>
</reference>
<protein>
    <submittedName>
        <fullName evidence="1">Uncharacterized protein</fullName>
    </submittedName>
</protein>
<proteinExistence type="predicted"/>